<dbReference type="Pfam" id="PF00102">
    <property type="entry name" value="Y_phosphatase"/>
    <property type="match status" value="1"/>
</dbReference>
<feature type="chain" id="PRO_5039087048" description="Tyrosine-protein phosphatase domain-containing protein" evidence="4">
    <location>
        <begin position="22"/>
        <end position="1360"/>
    </location>
</feature>
<evidence type="ECO:0000256" key="2">
    <source>
        <dbReference type="SAM" id="MobiDB-lite"/>
    </source>
</evidence>
<feature type="compositionally biased region" description="Basic and acidic residues" evidence="2">
    <location>
        <begin position="1119"/>
        <end position="1135"/>
    </location>
</feature>
<dbReference type="Gene3D" id="3.90.190.10">
    <property type="entry name" value="Protein tyrosine phosphatase superfamily"/>
    <property type="match status" value="1"/>
</dbReference>
<dbReference type="Pfam" id="PF00754">
    <property type="entry name" value="F5_F8_type_C"/>
    <property type="match status" value="1"/>
</dbReference>
<protein>
    <recommendedName>
        <fullName evidence="5">Tyrosine-protein phosphatase domain-containing protein</fullName>
    </recommendedName>
</protein>
<dbReference type="SUPFAM" id="SSF57184">
    <property type="entry name" value="Growth factor receptor domain"/>
    <property type="match status" value="1"/>
</dbReference>
<feature type="non-terminal residue" evidence="6">
    <location>
        <position position="1360"/>
    </location>
</feature>
<dbReference type="InterPro" id="IPR000242">
    <property type="entry name" value="PTP_cat"/>
</dbReference>
<feature type="region of interest" description="Disordered" evidence="2">
    <location>
        <begin position="1119"/>
        <end position="1173"/>
    </location>
</feature>
<reference evidence="6" key="1">
    <citation type="journal article" date="2019" name="bioRxiv">
        <title>The Genome of the Zebra Mussel, Dreissena polymorpha: A Resource for Invasive Species Research.</title>
        <authorList>
            <person name="McCartney M.A."/>
            <person name="Auch B."/>
            <person name="Kono T."/>
            <person name="Mallez S."/>
            <person name="Zhang Y."/>
            <person name="Obille A."/>
            <person name="Becker A."/>
            <person name="Abrahante J.E."/>
            <person name="Garbe J."/>
            <person name="Badalamenti J.P."/>
            <person name="Herman A."/>
            <person name="Mangelson H."/>
            <person name="Liachko I."/>
            <person name="Sullivan S."/>
            <person name="Sone E.D."/>
            <person name="Koren S."/>
            <person name="Silverstein K.A.T."/>
            <person name="Beckman K.B."/>
            <person name="Gohl D.M."/>
        </authorList>
    </citation>
    <scope>NUCLEOTIDE SEQUENCE</scope>
    <source>
        <strain evidence="6">Duluth1</strain>
        <tissue evidence="6">Whole animal</tissue>
    </source>
</reference>
<dbReference type="SUPFAM" id="SSF52799">
    <property type="entry name" value="(Phosphotyrosine protein) phosphatases II"/>
    <property type="match status" value="1"/>
</dbReference>
<dbReference type="GO" id="GO:0005044">
    <property type="term" value="F:scavenger receptor activity"/>
    <property type="evidence" value="ECO:0007669"/>
    <property type="project" value="InterPro"/>
</dbReference>
<dbReference type="Proteomes" id="UP000828390">
    <property type="component" value="Unassembled WGS sequence"/>
</dbReference>
<dbReference type="InterPro" id="IPR009030">
    <property type="entry name" value="Growth_fac_rcpt_cys_sf"/>
</dbReference>
<comment type="caution">
    <text evidence="6">The sequence shown here is derived from an EMBL/GenBank/DDBJ whole genome shotgun (WGS) entry which is preliminary data.</text>
</comment>
<proteinExistence type="predicted"/>
<keyword evidence="4" id="KW-0732">Signal</keyword>
<dbReference type="InterPro" id="IPR000421">
    <property type="entry name" value="FA58C"/>
</dbReference>
<reference evidence="6" key="2">
    <citation type="submission" date="2020-11" db="EMBL/GenBank/DDBJ databases">
        <authorList>
            <person name="McCartney M.A."/>
            <person name="Auch B."/>
            <person name="Kono T."/>
            <person name="Mallez S."/>
            <person name="Becker A."/>
            <person name="Gohl D.M."/>
            <person name="Silverstein K.A.T."/>
            <person name="Koren S."/>
            <person name="Bechman K.B."/>
            <person name="Herman A."/>
            <person name="Abrahante J.E."/>
            <person name="Garbe J."/>
        </authorList>
    </citation>
    <scope>NUCLEOTIDE SEQUENCE</scope>
    <source>
        <strain evidence="6">Duluth1</strain>
        <tissue evidence="6">Whole animal</tissue>
    </source>
</reference>
<evidence type="ECO:0000259" key="5">
    <source>
        <dbReference type="PROSITE" id="PS50055"/>
    </source>
</evidence>
<feature type="compositionally biased region" description="Basic and acidic residues" evidence="2">
    <location>
        <begin position="1143"/>
        <end position="1152"/>
    </location>
</feature>
<dbReference type="GO" id="GO:0004725">
    <property type="term" value="F:protein tyrosine phosphatase activity"/>
    <property type="evidence" value="ECO:0007669"/>
    <property type="project" value="InterPro"/>
</dbReference>
<dbReference type="Gene3D" id="2.60.120.260">
    <property type="entry name" value="Galactose-binding domain-like"/>
    <property type="match status" value="2"/>
</dbReference>
<dbReference type="InterPro" id="IPR042635">
    <property type="entry name" value="MEGF10/SREC1/2-like"/>
</dbReference>
<dbReference type="PANTHER" id="PTHR24043">
    <property type="entry name" value="SCAVENGER RECEPTOR CLASS F"/>
    <property type="match status" value="1"/>
</dbReference>
<evidence type="ECO:0000256" key="1">
    <source>
        <dbReference type="ARBA" id="ARBA00022536"/>
    </source>
</evidence>
<evidence type="ECO:0000313" key="6">
    <source>
        <dbReference type="EMBL" id="KAH3696196.1"/>
    </source>
</evidence>
<keyword evidence="7" id="KW-1185">Reference proteome</keyword>
<keyword evidence="1" id="KW-0245">EGF-like domain</keyword>
<sequence>MTRCKVWIAFLFACQIAFVHGLICHCSDQKECGHQGCSSCEKDWAGPTCQIRKGKLDLQSSKATQSYTKEKHEADFAVDGDETTYSWTQNTTNTTAFVYWTLDLQSSRNIYEVRIIFRQIADDRNTKRRPGFSVAISDENNNDYYTAKMCHRDNSTSGENIGEVSLEDCAGMARYVHIFNFRNEELAQNMTWSTYPNLELAEVAIIGDADCSNGTYGEKCDKLCGNCAEGKCDRNNGTCLVCLDGWYGTQCNQACGQCTGGTCEKNDGTCSGQVNIAAGGVTSQTSDLNYAGYLWTSDKAVDGCDTAAISANFSSDYEKSRCCSCSDGGAGQQTWTVKLTTPSVLSTIVIEGRTDITIQLTGFTVEIQPVGGSPPIQIYDNAATGDTVAKPIRIENLATNFPVLIERVNVMKPQAPLTLCEVKVFSDKWSCNEGWFGTKCELNCSQLCVGGCEKSDGRCSHCPPRRTGTQCESCPQCKDNECHPNGTCKIACADPTMHGDDCDRRCSDSIAGCTECQSVTGFVDCTKCVVGKYIDRCLDCPANCVECVGANNCTVCKTGYTGVDCSNVCSTKNCMECHPDGTCIVCTRGFFISGSMKSCSNCSVANNCTVCKDPFICEECISGYYQENGKCKKCPVNCVECTSEKSCSKCEAGWQGLTCKCGKNCTQDVAKQVSDWCSQENGTCLKGCVAGKYTSHCKTDCPPLDGSCLICDQTDGNCFECVPGRYGKYGHQFNSSCSEMCGQCADGICQIDNGACSGQCNPGYHGAKCSLMCSANCKNNSCEKVTGKCYECKTGFYGAECDIKCYTNCKLDQTNCRQNDGYCDTCVVGFYGDQCDQNCSINCNLGIMGCRKQDGFCDVCNIGFHGNTCSSACKNCMNSCQKTDGRCDECAIGFYGPDCKYKCPENCLNKCSRDTGHCIVCRKMFYGSSCENPCPDNCGEMGVQQNLCNKDTGFCQQCKAGYYGDKCEDRCSDQCTTNFMGLICEQADGRCRDCPVGMYGKFCDLPCAGKCVNPSKRHSVGDCHQMTSECVHGCQEGYHSNLCNMSCNTGCKGQQCDIDTAQCLKGCEEGFKGEYCSEAMPPSSDAGVIIGVVVALVALSVIIAVIVIIMCRRRRAKPKESQDETLMMRRPDVTDRTTLINGSKKDSKDKPKLPKRSKGHSSDNGDLDTNNDDEAAPLVVADTDPSDYYNLSSQISVDFFADYLRNRQNKDEDWYKDEFKKLPSGLLRDAKDACLPSNQGKCRYKQLYPYDLNRVKLEPDGDVTGDFINASYLKGYKQPEAFIAAQGPTDATVKDFWRMIWQKDCGKIVMLTNIVEEMKTKCVCYWPQEAPSATFGIFEVNMTSERVQPNFTIRGLRVTH</sequence>
<dbReference type="PANTHER" id="PTHR24043:SF8">
    <property type="entry name" value="EGF-LIKE DOMAIN-CONTAINING PROTEIN"/>
    <property type="match status" value="1"/>
</dbReference>
<organism evidence="6 7">
    <name type="scientific">Dreissena polymorpha</name>
    <name type="common">Zebra mussel</name>
    <name type="synonym">Mytilus polymorpha</name>
    <dbReference type="NCBI Taxonomy" id="45954"/>
    <lineage>
        <taxon>Eukaryota</taxon>
        <taxon>Metazoa</taxon>
        <taxon>Spiralia</taxon>
        <taxon>Lophotrochozoa</taxon>
        <taxon>Mollusca</taxon>
        <taxon>Bivalvia</taxon>
        <taxon>Autobranchia</taxon>
        <taxon>Heteroconchia</taxon>
        <taxon>Euheterodonta</taxon>
        <taxon>Imparidentia</taxon>
        <taxon>Neoheterodontei</taxon>
        <taxon>Myida</taxon>
        <taxon>Dreissenoidea</taxon>
        <taxon>Dreissenidae</taxon>
        <taxon>Dreissena</taxon>
    </lineage>
</organism>
<dbReference type="SMART" id="SM00181">
    <property type="entry name" value="EGF"/>
    <property type="match status" value="15"/>
</dbReference>
<accession>A0A9D3YBP3</accession>
<feature type="transmembrane region" description="Helical" evidence="3">
    <location>
        <begin position="1086"/>
        <end position="1111"/>
    </location>
</feature>
<dbReference type="InterPro" id="IPR000742">
    <property type="entry name" value="EGF"/>
</dbReference>
<keyword evidence="3" id="KW-0472">Membrane</keyword>
<evidence type="ECO:0000256" key="4">
    <source>
        <dbReference type="SAM" id="SignalP"/>
    </source>
</evidence>
<dbReference type="PROSITE" id="PS50055">
    <property type="entry name" value="TYR_PHOSPHATASE_PTP"/>
    <property type="match status" value="1"/>
</dbReference>
<gene>
    <name evidence="6" type="ORF">DPMN_083661</name>
</gene>
<feature type="domain" description="Tyrosine-protein phosphatase" evidence="5">
    <location>
        <begin position="1215"/>
        <end position="1360"/>
    </location>
</feature>
<dbReference type="SMART" id="SM00261">
    <property type="entry name" value="FU"/>
    <property type="match status" value="5"/>
</dbReference>
<dbReference type="InterPro" id="IPR029021">
    <property type="entry name" value="Prot-tyrosine_phosphatase-like"/>
</dbReference>
<dbReference type="PRINTS" id="PR00700">
    <property type="entry name" value="PRTYPHPHTASE"/>
</dbReference>
<dbReference type="EMBL" id="JAIWYP010000016">
    <property type="protein sequence ID" value="KAH3696196.1"/>
    <property type="molecule type" value="Genomic_DNA"/>
</dbReference>
<name>A0A9D3YBP3_DREPO</name>
<evidence type="ECO:0000256" key="3">
    <source>
        <dbReference type="SAM" id="Phobius"/>
    </source>
</evidence>
<evidence type="ECO:0000313" key="7">
    <source>
        <dbReference type="Proteomes" id="UP000828390"/>
    </source>
</evidence>
<feature type="signal peptide" evidence="4">
    <location>
        <begin position="1"/>
        <end position="21"/>
    </location>
</feature>
<dbReference type="SMART" id="SM00194">
    <property type="entry name" value="PTPc"/>
    <property type="match status" value="1"/>
</dbReference>
<keyword evidence="3" id="KW-0812">Transmembrane</keyword>
<dbReference type="InterPro" id="IPR008979">
    <property type="entry name" value="Galactose-bd-like_sf"/>
</dbReference>
<keyword evidence="3" id="KW-1133">Transmembrane helix</keyword>
<dbReference type="SUPFAM" id="SSF49785">
    <property type="entry name" value="Galactose-binding domain-like"/>
    <property type="match status" value="2"/>
</dbReference>
<dbReference type="InterPro" id="IPR006212">
    <property type="entry name" value="Furin_repeat"/>
</dbReference>